<evidence type="ECO:0000313" key="2">
    <source>
        <dbReference type="EMBL" id="GFD02860.1"/>
    </source>
</evidence>
<proteinExistence type="predicted"/>
<dbReference type="AlphaFoldDB" id="A0A699SZ63"/>
<feature type="non-terminal residue" evidence="2">
    <location>
        <position position="72"/>
    </location>
</feature>
<protein>
    <submittedName>
        <fullName evidence="2">Uncharacterized protein</fullName>
    </submittedName>
</protein>
<evidence type="ECO:0000256" key="1">
    <source>
        <dbReference type="SAM" id="MobiDB-lite"/>
    </source>
</evidence>
<dbReference type="EMBL" id="BKCJ011200921">
    <property type="protein sequence ID" value="GFD02860.1"/>
    <property type="molecule type" value="Genomic_DNA"/>
</dbReference>
<name>A0A699SZ63_TANCI</name>
<reference evidence="2" key="1">
    <citation type="journal article" date="2019" name="Sci. Rep.">
        <title>Draft genome of Tanacetum cinerariifolium, the natural source of mosquito coil.</title>
        <authorList>
            <person name="Yamashiro T."/>
            <person name="Shiraishi A."/>
            <person name="Satake H."/>
            <person name="Nakayama K."/>
        </authorList>
    </citation>
    <scope>NUCLEOTIDE SEQUENCE</scope>
</reference>
<accession>A0A699SZ63</accession>
<feature type="compositionally biased region" description="Polar residues" evidence="1">
    <location>
        <begin position="22"/>
        <end position="35"/>
    </location>
</feature>
<gene>
    <name evidence="2" type="ORF">Tci_874829</name>
</gene>
<comment type="caution">
    <text evidence="2">The sequence shown here is derived from an EMBL/GenBank/DDBJ whole genome shotgun (WGS) entry which is preliminary data.</text>
</comment>
<feature type="region of interest" description="Disordered" evidence="1">
    <location>
        <begin position="1"/>
        <end position="36"/>
    </location>
</feature>
<organism evidence="2">
    <name type="scientific">Tanacetum cinerariifolium</name>
    <name type="common">Dalmatian daisy</name>
    <name type="synonym">Chrysanthemum cinerariifolium</name>
    <dbReference type="NCBI Taxonomy" id="118510"/>
    <lineage>
        <taxon>Eukaryota</taxon>
        <taxon>Viridiplantae</taxon>
        <taxon>Streptophyta</taxon>
        <taxon>Embryophyta</taxon>
        <taxon>Tracheophyta</taxon>
        <taxon>Spermatophyta</taxon>
        <taxon>Magnoliopsida</taxon>
        <taxon>eudicotyledons</taxon>
        <taxon>Gunneridae</taxon>
        <taxon>Pentapetalae</taxon>
        <taxon>asterids</taxon>
        <taxon>campanulids</taxon>
        <taxon>Asterales</taxon>
        <taxon>Asteraceae</taxon>
        <taxon>Asteroideae</taxon>
        <taxon>Anthemideae</taxon>
        <taxon>Anthemidinae</taxon>
        <taxon>Tanacetum</taxon>
    </lineage>
</organism>
<sequence length="72" mass="8392">MDQKLRTYAERQTNNKRKANDLSRNNHGHQQQLAKRQNVAKVYNMGLGWVYTVRNAEKKGNASRDPDSNVFM</sequence>